<evidence type="ECO:0000256" key="2">
    <source>
        <dbReference type="SAM" id="Phobius"/>
    </source>
</evidence>
<reference evidence="3 4" key="1">
    <citation type="submission" date="2015-11" db="EMBL/GenBank/DDBJ databases">
        <title>Genomic analysis of 38 Legionella species identifies large and diverse effector repertoires.</title>
        <authorList>
            <person name="Burstein D."/>
            <person name="Amaro F."/>
            <person name="Zusman T."/>
            <person name="Lifshitz Z."/>
            <person name="Cohen O."/>
            <person name="Gilbert J.A."/>
            <person name="Pupko T."/>
            <person name="Shuman H.A."/>
            <person name="Segal G."/>
        </authorList>
    </citation>
    <scope>NUCLEOTIDE SEQUENCE [LARGE SCALE GENOMIC DNA]</scope>
    <source>
        <strain evidence="3 4">ATCC 43878</strain>
    </source>
</reference>
<dbReference type="Proteomes" id="UP000054742">
    <property type="component" value="Unassembled WGS sequence"/>
</dbReference>
<keyword evidence="4" id="KW-1185">Reference proteome</keyword>
<gene>
    <name evidence="3" type="ORF">Lbru_1034</name>
</gene>
<dbReference type="AlphaFoldDB" id="A0A0W0SNE4"/>
<evidence type="ECO:0000256" key="1">
    <source>
        <dbReference type="SAM" id="Coils"/>
    </source>
</evidence>
<evidence type="ECO:0000313" key="3">
    <source>
        <dbReference type="EMBL" id="KTC84819.1"/>
    </source>
</evidence>
<dbReference type="RefSeq" id="WP_058441130.1">
    <property type="nucleotide sequence ID" value="NZ_CAAAHU010000016.1"/>
</dbReference>
<protein>
    <submittedName>
        <fullName evidence="3">Uncharacterized protein</fullName>
    </submittedName>
</protein>
<name>A0A0W0SNE4_9GAMM</name>
<dbReference type="PATRIC" id="fig|29422.6.peg.1087"/>
<sequence length="662" mass="76654">MKKRLEIHQKQESNPTSYKEKYEQLKELLNKVHQHLETSYKPSPEKLLIDASELDSKLSKNEINRKQAYFNLLDTCYERAKKNSLCIFLKFEPEQFVEQNLTNDIILRNELPKEVKKGEENVSILTPDGLYQYNPHDNALFRQILTKDELKQIGFQDYLAKAENAKLETKNSIKEELIQNQLIYDLDEEINKKHSNVYLRRVKFHTCFLVASSDKAEEQLREKAESSKPKRENNSLADEFFSALRSNLQNGFQSPAPKGLNGLMQITCSFKGDFYEQFNLRDRFLVELMDSIDFLGEEKIRSYKENIKKDTDFEKDVKNLIQEIVIDVYNHSKDHPNDKKECYELINRYLVSRRGGADEYEIYKEYFKDIPITKEQYIDYTMDQWIEDRKNTNITKNTSFYENMLSLLKPRLFDELNDFKYNAKQNSTALQKETNIVPFFEIEEDQVRSYCRIQPSKESTAFKELLNKHNPVIVKAIYEKYQDSKTTAETKIKLRQFLLDLDKFESEVNKLQLQVELFKDSQIANATKSQYCNTLRANVETTRSTLSQQHDKLKVQLEDIFAKEIKSGKSKAVGAGLMILGAALVVVGVALAVFVAPLGAIAIAPGLGLLVAGGGLFKKGSNPISKQAQQMVSEVYEQGEEAIKSIESHKEIKEPKVKRVFI</sequence>
<accession>A0A0W0SNE4</accession>
<proteinExistence type="predicted"/>
<feature type="transmembrane region" description="Helical" evidence="2">
    <location>
        <begin position="572"/>
        <end position="594"/>
    </location>
</feature>
<evidence type="ECO:0000313" key="4">
    <source>
        <dbReference type="Proteomes" id="UP000054742"/>
    </source>
</evidence>
<comment type="caution">
    <text evidence="3">The sequence shown here is derived from an EMBL/GenBank/DDBJ whole genome shotgun (WGS) entry which is preliminary data.</text>
</comment>
<keyword evidence="2" id="KW-1133">Transmembrane helix</keyword>
<organism evidence="3 4">
    <name type="scientific">Legionella brunensis</name>
    <dbReference type="NCBI Taxonomy" id="29422"/>
    <lineage>
        <taxon>Bacteria</taxon>
        <taxon>Pseudomonadati</taxon>
        <taxon>Pseudomonadota</taxon>
        <taxon>Gammaproteobacteria</taxon>
        <taxon>Legionellales</taxon>
        <taxon>Legionellaceae</taxon>
        <taxon>Legionella</taxon>
    </lineage>
</organism>
<keyword evidence="2" id="KW-0472">Membrane</keyword>
<dbReference type="EMBL" id="LNXV01000008">
    <property type="protein sequence ID" value="KTC84819.1"/>
    <property type="molecule type" value="Genomic_DNA"/>
</dbReference>
<keyword evidence="2" id="KW-0812">Transmembrane</keyword>
<keyword evidence="1" id="KW-0175">Coiled coil</keyword>
<feature type="coiled-coil region" evidence="1">
    <location>
        <begin position="494"/>
        <end position="521"/>
    </location>
</feature>
<feature type="transmembrane region" description="Helical" evidence="2">
    <location>
        <begin position="600"/>
        <end position="617"/>
    </location>
</feature>